<sequence>MKEKFEAFLEKDIAFILLLALASAGVVGATSMYLTHGVGLTNEIYIAEFLDQGKSTGAYDAALAFSSAFLIARILEGPLVGILDIGGSLMTGIGVGIPAILLTSNMGFLIDSFILAILSGFVIGGSIGALIILIRKFTPTNSLGTATSIMIGAGNKTGDALGPLVILSAVAYGPFIGIGSVIGSLVFYKIHKPIVGGAILGAIIMAAFNVLVGIPLPVVS</sequence>
<protein>
    <recommendedName>
        <fullName evidence="4">DUF4310 family protein</fullName>
    </recommendedName>
</protein>
<dbReference type="Pfam" id="PF14187">
    <property type="entry name" value="DUF4310"/>
    <property type="match status" value="1"/>
</dbReference>
<dbReference type="EMBL" id="CP013213">
    <property type="protein sequence ID" value="AMC93845.1"/>
    <property type="molecule type" value="Genomic_DNA"/>
</dbReference>
<dbReference type="InterPro" id="IPR025456">
    <property type="entry name" value="DUF4310"/>
</dbReference>
<evidence type="ECO:0000313" key="3">
    <source>
        <dbReference type="Proteomes" id="UP000063781"/>
    </source>
</evidence>
<gene>
    <name evidence="2" type="ORF">AOC36_07560</name>
</gene>
<dbReference type="OrthoDB" id="3196659at2"/>
<reference evidence="2 3" key="1">
    <citation type="submission" date="2015-10" db="EMBL/GenBank/DDBJ databases">
        <title>Erysipelothrix larvae sp. LV19 isolated from the larval gut of the rhinoceros beetle, Trypoxylus dichotomus.</title>
        <authorList>
            <person name="Lim S."/>
            <person name="Kim B.-C."/>
        </authorList>
    </citation>
    <scope>NUCLEOTIDE SEQUENCE [LARGE SCALE GENOMIC DNA]</scope>
    <source>
        <strain evidence="2 3">LV19</strain>
    </source>
</reference>
<keyword evidence="1" id="KW-0812">Transmembrane</keyword>
<dbReference type="KEGG" id="erl:AOC36_07560"/>
<keyword evidence="1" id="KW-0472">Membrane</keyword>
<keyword evidence="1" id="KW-1133">Transmembrane helix</keyword>
<feature type="transmembrane region" description="Helical" evidence="1">
    <location>
        <begin position="113"/>
        <end position="134"/>
    </location>
</feature>
<dbReference type="STRING" id="1514105.AOC36_07560"/>
<evidence type="ECO:0000256" key="1">
    <source>
        <dbReference type="SAM" id="Phobius"/>
    </source>
</evidence>
<dbReference type="RefSeq" id="WP_067633014.1">
    <property type="nucleotide sequence ID" value="NZ_CP013213.1"/>
</dbReference>
<keyword evidence="3" id="KW-1185">Reference proteome</keyword>
<name>A0A0X8H0N6_9FIRM</name>
<feature type="transmembrane region" description="Helical" evidence="1">
    <location>
        <begin position="82"/>
        <end position="101"/>
    </location>
</feature>
<accession>A0A0X8H0N6</accession>
<feature type="transmembrane region" description="Helical" evidence="1">
    <location>
        <begin position="164"/>
        <end position="188"/>
    </location>
</feature>
<evidence type="ECO:0000313" key="2">
    <source>
        <dbReference type="EMBL" id="AMC93845.1"/>
    </source>
</evidence>
<proteinExistence type="predicted"/>
<feature type="transmembrane region" description="Helical" evidence="1">
    <location>
        <begin position="12"/>
        <end position="36"/>
    </location>
</feature>
<feature type="transmembrane region" description="Helical" evidence="1">
    <location>
        <begin position="194"/>
        <end position="219"/>
    </location>
</feature>
<dbReference type="AlphaFoldDB" id="A0A0X8H0N6"/>
<evidence type="ECO:0008006" key="4">
    <source>
        <dbReference type="Google" id="ProtNLM"/>
    </source>
</evidence>
<dbReference type="Proteomes" id="UP000063781">
    <property type="component" value="Chromosome"/>
</dbReference>
<organism evidence="2 3">
    <name type="scientific">Erysipelothrix larvae</name>
    <dbReference type="NCBI Taxonomy" id="1514105"/>
    <lineage>
        <taxon>Bacteria</taxon>
        <taxon>Bacillati</taxon>
        <taxon>Bacillota</taxon>
        <taxon>Erysipelotrichia</taxon>
        <taxon>Erysipelotrichales</taxon>
        <taxon>Erysipelotrichaceae</taxon>
        <taxon>Erysipelothrix</taxon>
    </lineage>
</organism>